<keyword evidence="1" id="KW-0560">Oxidoreductase</keyword>
<feature type="domain" description="NADP-dependent oxidoreductase" evidence="10">
    <location>
        <begin position="22"/>
        <end position="289"/>
    </location>
</feature>
<evidence type="ECO:0000256" key="7">
    <source>
        <dbReference type="PIRSR" id="PIRSR000097-1"/>
    </source>
</evidence>
<dbReference type="Pfam" id="PF00248">
    <property type="entry name" value="Aldo_ket_red"/>
    <property type="match status" value="1"/>
</dbReference>
<dbReference type="InterPro" id="IPR036812">
    <property type="entry name" value="NAD(P)_OxRdtase_dom_sf"/>
</dbReference>
<evidence type="ECO:0000256" key="4">
    <source>
        <dbReference type="ARBA" id="ARBA00066965"/>
    </source>
</evidence>
<protein>
    <recommendedName>
        <fullName evidence="5">2-dehydropantolactone reductase</fullName>
        <ecNumber evidence="4">1.1.1.358</ecNumber>
    </recommendedName>
    <alternativeName>
        <fullName evidence="5">2-dehydropantolactone reductase</fullName>
    </alternativeName>
    <alternativeName>
        <fullName evidence="6">Ketopantoyl-lactone reductase</fullName>
    </alternativeName>
</protein>
<evidence type="ECO:0000256" key="9">
    <source>
        <dbReference type="PIRSR" id="PIRSR000097-3"/>
    </source>
</evidence>
<dbReference type="STRING" id="763406.A0A1E3NEM1"/>
<dbReference type="PROSITE" id="PS00062">
    <property type="entry name" value="ALDOKETO_REDUCTASE_2"/>
    <property type="match status" value="1"/>
</dbReference>
<dbReference type="EMBL" id="KV454006">
    <property type="protein sequence ID" value="ODQ44597.1"/>
    <property type="molecule type" value="Genomic_DNA"/>
</dbReference>
<dbReference type="InterPro" id="IPR020471">
    <property type="entry name" value="AKR"/>
</dbReference>
<evidence type="ECO:0000259" key="10">
    <source>
        <dbReference type="Pfam" id="PF00248"/>
    </source>
</evidence>
<dbReference type="PANTHER" id="PTHR11732">
    <property type="entry name" value="ALDO/KETO REDUCTASE"/>
    <property type="match status" value="1"/>
</dbReference>
<reference evidence="11 12" key="1">
    <citation type="journal article" date="2016" name="Proc. Natl. Acad. Sci. U.S.A.">
        <title>Comparative genomics of biotechnologically important yeasts.</title>
        <authorList>
            <person name="Riley R."/>
            <person name="Haridas S."/>
            <person name="Wolfe K.H."/>
            <person name="Lopes M.R."/>
            <person name="Hittinger C.T."/>
            <person name="Goeker M."/>
            <person name="Salamov A.A."/>
            <person name="Wisecaver J.H."/>
            <person name="Long T.M."/>
            <person name="Calvey C.H."/>
            <person name="Aerts A.L."/>
            <person name="Barry K.W."/>
            <person name="Choi C."/>
            <person name="Clum A."/>
            <person name="Coughlan A.Y."/>
            <person name="Deshpande S."/>
            <person name="Douglass A.P."/>
            <person name="Hanson S.J."/>
            <person name="Klenk H.-P."/>
            <person name="LaButti K.M."/>
            <person name="Lapidus A."/>
            <person name="Lindquist E.A."/>
            <person name="Lipzen A.M."/>
            <person name="Meier-Kolthoff J.P."/>
            <person name="Ohm R.A."/>
            <person name="Otillar R.P."/>
            <person name="Pangilinan J.L."/>
            <person name="Peng Y."/>
            <person name="Rokas A."/>
            <person name="Rosa C.A."/>
            <person name="Scheuner C."/>
            <person name="Sibirny A.A."/>
            <person name="Slot J.C."/>
            <person name="Stielow J.B."/>
            <person name="Sun H."/>
            <person name="Kurtzman C.P."/>
            <person name="Blackwell M."/>
            <person name="Grigoriev I.V."/>
            <person name="Jeffries T.W."/>
        </authorList>
    </citation>
    <scope>NUCLEOTIDE SEQUENCE [LARGE SCALE GENOMIC DNA]</scope>
    <source>
        <strain evidence="11 12">NRRL Y-2026</strain>
    </source>
</reference>
<keyword evidence="12" id="KW-1185">Reference proteome</keyword>
<dbReference type="PROSITE" id="PS00063">
    <property type="entry name" value="ALDOKETO_REDUCTASE_3"/>
    <property type="match status" value="1"/>
</dbReference>
<evidence type="ECO:0000256" key="1">
    <source>
        <dbReference type="ARBA" id="ARBA00023002"/>
    </source>
</evidence>
<dbReference type="GeneID" id="30178536"/>
<evidence type="ECO:0000256" key="2">
    <source>
        <dbReference type="ARBA" id="ARBA00050878"/>
    </source>
</evidence>
<dbReference type="Proteomes" id="UP000094455">
    <property type="component" value="Unassembled WGS sequence"/>
</dbReference>
<dbReference type="GO" id="GO:0047011">
    <property type="term" value="F:2-dehydropantolactone reductase (A-specific) activity"/>
    <property type="evidence" value="ECO:0007669"/>
    <property type="project" value="UniProtKB-ARBA"/>
</dbReference>
<evidence type="ECO:0000256" key="8">
    <source>
        <dbReference type="PIRSR" id="PIRSR000097-2"/>
    </source>
</evidence>
<proteinExistence type="predicted"/>
<name>A0A1E3NEM1_9ASCO</name>
<accession>A0A1E3NEM1</accession>
<feature type="active site" description="Proton donor" evidence="7">
    <location>
        <position position="55"/>
    </location>
</feature>
<evidence type="ECO:0000313" key="11">
    <source>
        <dbReference type="EMBL" id="ODQ44597.1"/>
    </source>
</evidence>
<evidence type="ECO:0000256" key="6">
    <source>
        <dbReference type="ARBA" id="ARBA00081322"/>
    </source>
</evidence>
<comment type="catalytic activity">
    <reaction evidence="2">
        <text>(R)-pantolactone + NADP(+) = 2-dehydropantolactone + NADPH + H(+)</text>
        <dbReference type="Rhea" id="RHEA:18981"/>
        <dbReference type="ChEBI" id="CHEBI:15378"/>
        <dbReference type="ChEBI" id="CHEBI:16719"/>
        <dbReference type="ChEBI" id="CHEBI:18395"/>
        <dbReference type="ChEBI" id="CHEBI:57783"/>
        <dbReference type="ChEBI" id="CHEBI:58349"/>
        <dbReference type="EC" id="1.1.1.358"/>
    </reaction>
</comment>
<comment type="catalytic activity">
    <reaction evidence="3">
        <text>isatin + NADPH + H(+) = 3-hydroxyindolin-2-one + NADP(+)</text>
        <dbReference type="Rhea" id="RHEA:68608"/>
        <dbReference type="ChEBI" id="CHEBI:15378"/>
        <dbReference type="ChEBI" id="CHEBI:27539"/>
        <dbReference type="ChEBI" id="CHEBI:28536"/>
        <dbReference type="ChEBI" id="CHEBI:57783"/>
        <dbReference type="ChEBI" id="CHEBI:58349"/>
    </reaction>
</comment>
<dbReference type="Gene3D" id="3.20.20.100">
    <property type="entry name" value="NADP-dependent oxidoreductase domain"/>
    <property type="match status" value="1"/>
</dbReference>
<dbReference type="InterPro" id="IPR018170">
    <property type="entry name" value="Aldo/ket_reductase_CS"/>
</dbReference>
<dbReference type="AlphaFoldDB" id="A0A1E3NEM1"/>
<dbReference type="PIRSF" id="PIRSF000097">
    <property type="entry name" value="AKR"/>
    <property type="match status" value="1"/>
</dbReference>
<evidence type="ECO:0000313" key="12">
    <source>
        <dbReference type="Proteomes" id="UP000094455"/>
    </source>
</evidence>
<dbReference type="FunFam" id="3.20.20.100:FF:000002">
    <property type="entry name" value="2,5-diketo-D-gluconic acid reductase A"/>
    <property type="match status" value="1"/>
</dbReference>
<dbReference type="RefSeq" id="XP_019015710.1">
    <property type="nucleotide sequence ID" value="XM_019161849.1"/>
</dbReference>
<dbReference type="SUPFAM" id="SSF51430">
    <property type="entry name" value="NAD(P)-linked oxidoreductase"/>
    <property type="match status" value="1"/>
</dbReference>
<dbReference type="PRINTS" id="PR00069">
    <property type="entry name" value="ALDKETRDTASE"/>
</dbReference>
<dbReference type="GO" id="GO:0042180">
    <property type="term" value="P:ketone metabolic process"/>
    <property type="evidence" value="ECO:0007669"/>
    <property type="project" value="UniProtKB-ARBA"/>
</dbReference>
<evidence type="ECO:0000256" key="3">
    <source>
        <dbReference type="ARBA" id="ARBA00051098"/>
    </source>
</evidence>
<dbReference type="EC" id="1.1.1.358" evidence="4"/>
<evidence type="ECO:0000256" key="5">
    <source>
        <dbReference type="ARBA" id="ARBA00079693"/>
    </source>
</evidence>
<organism evidence="11 12">
    <name type="scientific">Pichia membranifaciens NRRL Y-2026</name>
    <dbReference type="NCBI Taxonomy" id="763406"/>
    <lineage>
        <taxon>Eukaryota</taxon>
        <taxon>Fungi</taxon>
        <taxon>Dikarya</taxon>
        <taxon>Ascomycota</taxon>
        <taxon>Saccharomycotina</taxon>
        <taxon>Pichiomycetes</taxon>
        <taxon>Pichiales</taxon>
        <taxon>Pichiaceae</taxon>
        <taxon>Pichia</taxon>
    </lineage>
</organism>
<feature type="site" description="Lowers pKa of active site Tyr" evidence="9">
    <location>
        <position position="84"/>
    </location>
</feature>
<dbReference type="OrthoDB" id="416253at2759"/>
<gene>
    <name evidence="11" type="ORF">PICMEDRAFT_18012</name>
</gene>
<sequence length="315" mass="34851">MSAPKICSKTLKLNTGAQIPAVGLGTWKSTDEECYDAVMAALKSGYTHIDTARIYGNEAAVGKAINDFLKETGTPREKLFITTKLWCIDCKHPEKALKESLARLNLNYVDLYLQHWPVAIPPGDELMPTDENGFRKVLPFEEWNYIDTYKGMQPLIELGLTKAIGISNYTIPKIEKLLNDPEITIVPACNQVEMHPCLPQDDLLTYCTEKNIVVQCYSPLGSTGAPVLENETLKSIAEKKGVAPACIALSWGVARNTVVLPKSVNPKRIASNVEVIDLSAEEVKAIEKIGVESPRRVCDPKWGTKINVFADSDRY</sequence>
<dbReference type="InterPro" id="IPR023210">
    <property type="entry name" value="NADP_OxRdtase_dom"/>
</dbReference>
<feature type="binding site" evidence="8">
    <location>
        <position position="115"/>
    </location>
    <ligand>
        <name>substrate</name>
    </ligand>
</feature>